<evidence type="ECO:0000256" key="1">
    <source>
        <dbReference type="SAM" id="Phobius"/>
    </source>
</evidence>
<dbReference type="OrthoDB" id="1349101at2"/>
<keyword evidence="1" id="KW-1133">Transmembrane helix</keyword>
<reference evidence="3" key="1">
    <citation type="submission" date="2016-10" db="EMBL/GenBank/DDBJ databases">
        <authorList>
            <person name="Varghese N."/>
            <person name="Submissions S."/>
        </authorList>
    </citation>
    <scope>NUCLEOTIDE SEQUENCE [LARGE SCALE GENOMIC DNA]</scope>
    <source>
        <strain evidence="3">DSM 17453</strain>
    </source>
</reference>
<sequence length="237" mass="26935">MRNTSVEELSKQVTILKRYCICVTILLFAMISVCYFIGSSNNKELTVERINIVEADGTLRMVISNRARQHPGRMDNKDLPERDRPAGLLFFNDEGDECGGLGYNGNKKEAAMFMTMDQYKNDQIMTISYDQENSSGKPARSYGFTLNDRDELPLSGQISYFDSLKKLKDTSAYAQGLRRFKAEGHLAQRMFLGKNKSGEVGLFLTDTKGRPRLRIFIDKKNEPIFQALDENGNVKEK</sequence>
<dbReference type="EMBL" id="FOBV01000002">
    <property type="protein sequence ID" value="SEM32543.1"/>
    <property type="molecule type" value="Genomic_DNA"/>
</dbReference>
<proteinExistence type="predicted"/>
<evidence type="ECO:0000313" key="2">
    <source>
        <dbReference type="EMBL" id="SEM32543.1"/>
    </source>
</evidence>
<dbReference type="Proteomes" id="UP000199450">
    <property type="component" value="Unassembled WGS sequence"/>
</dbReference>
<accession>A0A1H7XFU7</accession>
<name>A0A1H7XFU7_9FLAO</name>
<keyword evidence="1" id="KW-0812">Transmembrane</keyword>
<protein>
    <submittedName>
        <fullName evidence="2">Uncharacterized protein</fullName>
    </submittedName>
</protein>
<feature type="transmembrane region" description="Helical" evidence="1">
    <location>
        <begin position="20"/>
        <end position="38"/>
    </location>
</feature>
<keyword evidence="3" id="KW-1185">Reference proteome</keyword>
<organism evidence="2 3">
    <name type="scientific">Chryseobacterium taichungense</name>
    <dbReference type="NCBI Taxonomy" id="295069"/>
    <lineage>
        <taxon>Bacteria</taxon>
        <taxon>Pseudomonadati</taxon>
        <taxon>Bacteroidota</taxon>
        <taxon>Flavobacteriia</taxon>
        <taxon>Flavobacteriales</taxon>
        <taxon>Weeksellaceae</taxon>
        <taxon>Chryseobacterium group</taxon>
        <taxon>Chryseobacterium</taxon>
    </lineage>
</organism>
<gene>
    <name evidence="2" type="ORF">SAMN05421856_102412</name>
</gene>
<dbReference type="AlphaFoldDB" id="A0A1H7XFU7"/>
<dbReference type="RefSeq" id="WP_089999061.1">
    <property type="nucleotide sequence ID" value="NZ_FOBV01000002.1"/>
</dbReference>
<evidence type="ECO:0000313" key="3">
    <source>
        <dbReference type="Proteomes" id="UP000199450"/>
    </source>
</evidence>
<keyword evidence="1" id="KW-0472">Membrane</keyword>